<evidence type="ECO:0000313" key="6">
    <source>
        <dbReference type="EMBL" id="HIR40949.1"/>
    </source>
</evidence>
<keyword evidence="3 6" id="KW-0378">Hydrolase</keyword>
<comment type="subcellular location">
    <subcellularLocation>
        <location evidence="1">Cell membrane</location>
        <topology evidence="1">Single-pass type II membrane protein</topology>
    </subcellularLocation>
    <subcellularLocation>
        <location evidence="3">Membrane</location>
        <topology evidence="3">Single-pass type II membrane protein</topology>
    </subcellularLocation>
</comment>
<reference evidence="6" key="1">
    <citation type="submission" date="2020-10" db="EMBL/GenBank/DDBJ databases">
        <authorList>
            <person name="Gilroy R."/>
        </authorList>
    </citation>
    <scope>NUCLEOTIDE SEQUENCE</scope>
    <source>
        <strain evidence="6">CHK184-25365</strain>
    </source>
</reference>
<dbReference type="GO" id="GO:0005886">
    <property type="term" value="C:plasma membrane"/>
    <property type="evidence" value="ECO:0007669"/>
    <property type="project" value="UniProtKB-SubCell"/>
</dbReference>
<dbReference type="GO" id="GO:0004252">
    <property type="term" value="F:serine-type endopeptidase activity"/>
    <property type="evidence" value="ECO:0007669"/>
    <property type="project" value="InterPro"/>
</dbReference>
<dbReference type="InterPro" id="IPR019533">
    <property type="entry name" value="Peptidase_S26"/>
</dbReference>
<keyword evidence="3" id="KW-0812">Transmembrane</keyword>
<keyword evidence="3" id="KW-0472">Membrane</keyword>
<keyword evidence="3" id="KW-1133">Transmembrane helix</keyword>
<name>A0A9D1DD32_9FIRM</name>
<evidence type="ECO:0000259" key="5">
    <source>
        <dbReference type="Pfam" id="PF10502"/>
    </source>
</evidence>
<evidence type="ECO:0000256" key="4">
    <source>
        <dbReference type="SAM" id="MobiDB-lite"/>
    </source>
</evidence>
<dbReference type="PANTHER" id="PTHR43390">
    <property type="entry name" value="SIGNAL PEPTIDASE I"/>
    <property type="match status" value="1"/>
</dbReference>
<reference evidence="6" key="2">
    <citation type="journal article" date="2021" name="PeerJ">
        <title>Extensive microbial diversity within the chicken gut microbiome revealed by metagenomics and culture.</title>
        <authorList>
            <person name="Gilroy R."/>
            <person name="Ravi A."/>
            <person name="Getino M."/>
            <person name="Pursley I."/>
            <person name="Horton D.L."/>
            <person name="Alikhan N.F."/>
            <person name="Baker D."/>
            <person name="Gharbi K."/>
            <person name="Hall N."/>
            <person name="Watson M."/>
            <person name="Adriaenssens E.M."/>
            <person name="Foster-Nyarko E."/>
            <person name="Jarju S."/>
            <person name="Secka A."/>
            <person name="Antonio M."/>
            <person name="Oren A."/>
            <person name="Chaudhuri R.R."/>
            <person name="La Ragione R."/>
            <person name="Hildebrand F."/>
            <person name="Pallen M.J."/>
        </authorList>
    </citation>
    <scope>NUCLEOTIDE SEQUENCE</scope>
    <source>
        <strain evidence="6">CHK184-25365</strain>
    </source>
</reference>
<gene>
    <name evidence="6" type="primary">lepB</name>
    <name evidence="6" type="ORF">IAB36_03875</name>
</gene>
<evidence type="ECO:0000256" key="2">
    <source>
        <dbReference type="ARBA" id="ARBA00009370"/>
    </source>
</evidence>
<evidence type="ECO:0000313" key="7">
    <source>
        <dbReference type="Proteomes" id="UP000886749"/>
    </source>
</evidence>
<dbReference type="AlphaFoldDB" id="A0A9D1DD32"/>
<comment type="caution">
    <text evidence="6">The sequence shown here is derived from an EMBL/GenBank/DDBJ whole genome shotgun (WGS) entry which is preliminary data.</text>
</comment>
<dbReference type="InterPro" id="IPR000223">
    <property type="entry name" value="Pept_S26A_signal_pept_1"/>
</dbReference>
<accession>A0A9D1DD32</accession>
<dbReference type="PRINTS" id="PR00727">
    <property type="entry name" value="LEADERPTASE"/>
</dbReference>
<feature type="domain" description="Peptidase S26" evidence="5">
    <location>
        <begin position="69"/>
        <end position="216"/>
    </location>
</feature>
<keyword evidence="3" id="KW-0645">Protease</keyword>
<organism evidence="6 7">
    <name type="scientific">Candidatus Egerieicola pullicola</name>
    <dbReference type="NCBI Taxonomy" id="2840775"/>
    <lineage>
        <taxon>Bacteria</taxon>
        <taxon>Bacillati</taxon>
        <taxon>Bacillota</taxon>
        <taxon>Clostridia</taxon>
        <taxon>Eubacteriales</taxon>
        <taxon>Oscillospiraceae</taxon>
        <taxon>Oscillospiraceae incertae sedis</taxon>
        <taxon>Candidatus Egerieicola</taxon>
    </lineage>
</organism>
<protein>
    <recommendedName>
        <fullName evidence="3">Signal peptidase I</fullName>
        <ecNumber evidence="3">3.4.21.89</ecNumber>
    </recommendedName>
</protein>
<dbReference type="EMBL" id="DVGY01000085">
    <property type="protein sequence ID" value="HIR40949.1"/>
    <property type="molecule type" value="Genomic_DNA"/>
</dbReference>
<dbReference type="SUPFAM" id="SSF51306">
    <property type="entry name" value="LexA/Signal peptidase"/>
    <property type="match status" value="1"/>
</dbReference>
<comment type="similarity">
    <text evidence="2 3">Belongs to the peptidase S26 family.</text>
</comment>
<dbReference type="EC" id="3.4.21.89" evidence="3"/>
<feature type="transmembrane region" description="Helical" evidence="3">
    <location>
        <begin position="65"/>
        <end position="87"/>
    </location>
</feature>
<dbReference type="NCBIfam" id="TIGR02227">
    <property type="entry name" value="sigpep_I_bact"/>
    <property type="match status" value="1"/>
</dbReference>
<proteinExistence type="inferred from homology"/>
<dbReference type="GO" id="GO:0006465">
    <property type="term" value="P:signal peptide processing"/>
    <property type="evidence" value="ECO:0007669"/>
    <property type="project" value="InterPro"/>
</dbReference>
<feature type="compositionally biased region" description="Polar residues" evidence="4">
    <location>
        <begin position="1"/>
        <end position="13"/>
    </location>
</feature>
<dbReference type="Pfam" id="PF10502">
    <property type="entry name" value="Peptidase_S26"/>
    <property type="match status" value="1"/>
</dbReference>
<dbReference type="Gene3D" id="2.10.109.10">
    <property type="entry name" value="Umud Fragment, subunit A"/>
    <property type="match status" value="1"/>
</dbReference>
<feature type="region of interest" description="Disordered" evidence="4">
    <location>
        <begin position="1"/>
        <end position="53"/>
    </location>
</feature>
<dbReference type="GO" id="GO:0009003">
    <property type="term" value="F:signal peptidase activity"/>
    <property type="evidence" value="ECO:0007669"/>
    <property type="project" value="UniProtKB-EC"/>
</dbReference>
<dbReference type="CDD" id="cd06530">
    <property type="entry name" value="S26_SPase_I"/>
    <property type="match status" value="1"/>
</dbReference>
<dbReference type="Proteomes" id="UP000886749">
    <property type="component" value="Unassembled WGS sequence"/>
</dbReference>
<evidence type="ECO:0000256" key="3">
    <source>
        <dbReference type="RuleBase" id="RU362042"/>
    </source>
</evidence>
<sequence>MLDPSQPTASTGSAAPPTGNPPGKPGSADCNWGRGRRRKKTPPAPLTPQQVIKQRRRRCADAESISSFFVKLVAIILLLVILLAYFFGITPMENDDMSPRISAGDLLLYYRLADDYVTGDVMVFEKNGQQYVGRIVAQGGDTVQVTDQATLVINGSTVLESDIYYTTPKYDNGPTYPLTLAEDEYFILCDYREGARDSRYFGPVSQSEVKGKVITVVRRSDI</sequence>
<evidence type="ECO:0000256" key="1">
    <source>
        <dbReference type="ARBA" id="ARBA00004401"/>
    </source>
</evidence>
<dbReference type="PANTHER" id="PTHR43390:SF1">
    <property type="entry name" value="CHLOROPLAST PROCESSING PEPTIDASE"/>
    <property type="match status" value="1"/>
</dbReference>
<dbReference type="InterPro" id="IPR036286">
    <property type="entry name" value="LexA/Signal_pep-like_sf"/>
</dbReference>
<comment type="catalytic activity">
    <reaction evidence="3">
        <text>Cleavage of hydrophobic, N-terminal signal or leader sequences from secreted and periplasmic proteins.</text>
        <dbReference type="EC" id="3.4.21.89"/>
    </reaction>
</comment>